<dbReference type="InterPro" id="IPR036390">
    <property type="entry name" value="WH_DNA-bd_sf"/>
</dbReference>
<gene>
    <name evidence="1" type="ORF">PTXU04_00050</name>
</gene>
<protein>
    <submittedName>
        <fullName evidence="1">Uncharacterized protein</fullName>
    </submittedName>
</protein>
<dbReference type="SUPFAM" id="SSF46785">
    <property type="entry name" value="Winged helix' DNA-binding domain"/>
    <property type="match status" value="1"/>
</dbReference>
<reference evidence="1 2" key="1">
    <citation type="submission" date="2019-01" db="EMBL/GenBank/DDBJ databases">
        <title>Still something new to discover - new insights into E. coli phage diversity and taxonomy.</title>
        <authorList>
            <person name="Korf I.H.E."/>
            <person name="Adriaennsens E."/>
            <person name="Dreiseikelmann B."/>
            <person name="Kropinski A."/>
            <person name="Nimtz M."/>
            <person name="Meier-Kolthoff J.P."/>
            <person name="Rohde M."/>
            <person name="van Raaij M."/>
            <person name="Wittmann J."/>
        </authorList>
    </citation>
    <scope>NUCLEOTIDE SEQUENCE [LARGE SCALE GENOMIC DNA]</scope>
</reference>
<name>A0A482MSW2_9CAUD</name>
<dbReference type="EMBL" id="MK373772">
    <property type="protein sequence ID" value="QBQ76664.1"/>
    <property type="molecule type" value="Genomic_DNA"/>
</dbReference>
<proteinExistence type="predicted"/>
<evidence type="ECO:0000313" key="2">
    <source>
        <dbReference type="Proteomes" id="UP000307461"/>
    </source>
</evidence>
<dbReference type="Gene3D" id="1.10.10.10">
    <property type="entry name" value="Winged helix-like DNA-binding domain superfamily/Winged helix DNA-binding domain"/>
    <property type="match status" value="1"/>
</dbReference>
<accession>A0A482MSW2</accession>
<evidence type="ECO:0000313" key="1">
    <source>
        <dbReference type="EMBL" id="QBQ76664.1"/>
    </source>
</evidence>
<keyword evidence="2" id="KW-1185">Reference proteome</keyword>
<organism evidence="1 2">
    <name type="scientific">Escherichia phage PTXU04</name>
    <dbReference type="NCBI Taxonomy" id="2508206"/>
    <lineage>
        <taxon>Viruses</taxon>
        <taxon>Duplodnaviria</taxon>
        <taxon>Heunggongvirae</taxon>
        <taxon>Uroviricota</taxon>
        <taxon>Caudoviricetes</taxon>
        <taxon>Xuquatrovirus</taxon>
        <taxon>Xuquatrovirus PTXU04</taxon>
    </lineage>
</organism>
<dbReference type="Proteomes" id="UP000307461">
    <property type="component" value="Segment"/>
</dbReference>
<dbReference type="InterPro" id="IPR036388">
    <property type="entry name" value="WH-like_DNA-bd_sf"/>
</dbReference>
<sequence length="83" mass="9228">MAIKVFTPGEDYQMAQHKVNVFGRYLLCCIASADAPVTFDELASYTGYDKEHVRKAVKKLETAGVVTIHRGHREAALIKASFI</sequence>